<evidence type="ECO:0000313" key="1">
    <source>
        <dbReference type="EMBL" id="KXV02463.1"/>
    </source>
</evidence>
<gene>
    <name evidence="1" type="ORF">AD929_02505</name>
</gene>
<dbReference type="Proteomes" id="UP000075573">
    <property type="component" value="Unassembled WGS sequence"/>
</dbReference>
<accession>A0A149QYS1</accession>
<name>A0A149QYS1_9PROT</name>
<protein>
    <submittedName>
        <fullName evidence="1">Uncharacterized protein</fullName>
    </submittedName>
</protein>
<comment type="caution">
    <text evidence="1">The sequence shown here is derived from an EMBL/GenBank/DDBJ whole genome shotgun (WGS) entry which is preliminary data.</text>
</comment>
<dbReference type="EMBL" id="LHZB01000093">
    <property type="protein sequence ID" value="KXV02463.1"/>
    <property type="molecule type" value="Genomic_DNA"/>
</dbReference>
<sequence>MKRITHAFSNQRKRRKVQDTIPWSLGDNRRYCVLVQKVYLVKRNTSRNSFTISGAQIIEYNNFMTCIK</sequence>
<evidence type="ECO:0000313" key="2">
    <source>
        <dbReference type="Proteomes" id="UP000075573"/>
    </source>
</evidence>
<organism evidence="1 2">
    <name type="scientific">Gluconobacter potus</name>
    <dbReference type="NCBI Taxonomy" id="2724927"/>
    <lineage>
        <taxon>Bacteria</taxon>
        <taxon>Pseudomonadati</taxon>
        <taxon>Pseudomonadota</taxon>
        <taxon>Alphaproteobacteria</taxon>
        <taxon>Acetobacterales</taxon>
        <taxon>Acetobacteraceae</taxon>
        <taxon>Gluconobacter</taxon>
    </lineage>
</organism>
<proteinExistence type="predicted"/>
<reference evidence="1 2" key="1">
    <citation type="submission" date="2015-06" db="EMBL/GenBank/DDBJ databases">
        <title>Improved classification and identification of acetic acid bacteria using matrix-assisted laser desorption/ionization time-of-flight mass spectrometry; Gluconobacter nephelii and Gluconobacter uchimurae are later heterotypic synonyms of Gluconobacter japonicus and Gluconobacter oxydans, respectively.</title>
        <authorList>
            <person name="Li L."/>
            <person name="Cleenwerck I."/>
            <person name="De Vuyst L."/>
            <person name="Vandamme P."/>
        </authorList>
    </citation>
    <scope>NUCLEOTIDE SEQUENCE [LARGE SCALE GENOMIC DNA]</scope>
    <source>
        <strain evidence="1 2">LMG 1764</strain>
    </source>
</reference>
<dbReference type="AlphaFoldDB" id="A0A149QYS1"/>